<dbReference type="RefSeq" id="WP_089967038.1">
    <property type="nucleotide sequence ID" value="NZ_FOCQ01000006.1"/>
</dbReference>
<evidence type="ECO:0000259" key="18">
    <source>
        <dbReference type="PROSITE" id="PS51278"/>
    </source>
</evidence>
<dbReference type="GO" id="GO:0046872">
    <property type="term" value="F:metal ion binding"/>
    <property type="evidence" value="ECO:0007669"/>
    <property type="project" value="UniProtKB-KW"/>
</dbReference>
<evidence type="ECO:0000256" key="3">
    <source>
        <dbReference type="ARBA" id="ARBA00001974"/>
    </source>
</evidence>
<dbReference type="Pfam" id="PF01645">
    <property type="entry name" value="Glu_synthase"/>
    <property type="match status" value="1"/>
</dbReference>
<evidence type="ECO:0000256" key="15">
    <source>
        <dbReference type="ARBA" id="ARBA00023291"/>
    </source>
</evidence>
<protein>
    <submittedName>
        <fullName evidence="19">Glutamate synthase (NADPH/NADH) large chain</fullName>
    </submittedName>
</protein>
<dbReference type="InterPro" id="IPR013785">
    <property type="entry name" value="Aldolase_TIM"/>
</dbReference>
<keyword evidence="12" id="KW-0408">Iron</keyword>
<comment type="cofactor">
    <cofactor evidence="2">
        <name>[3Fe-4S] cluster</name>
        <dbReference type="ChEBI" id="CHEBI:21137"/>
    </cofactor>
</comment>
<comment type="pathway">
    <text evidence="16">Amino-acid biosynthesis.</text>
</comment>
<evidence type="ECO:0000256" key="14">
    <source>
        <dbReference type="ARBA" id="ARBA00023164"/>
    </source>
</evidence>
<dbReference type="FunFam" id="3.60.20.10:FF:000001">
    <property type="entry name" value="Glutamate synthase, large subunit"/>
    <property type="match status" value="1"/>
</dbReference>
<evidence type="ECO:0000313" key="20">
    <source>
        <dbReference type="Proteomes" id="UP000199695"/>
    </source>
</evidence>
<keyword evidence="14" id="KW-0314">Glutamate biosynthesis</keyword>
<feature type="domain" description="Glutamine amidotransferase type-2" evidence="18">
    <location>
        <begin position="22"/>
        <end position="413"/>
    </location>
</feature>
<gene>
    <name evidence="19" type="ORF">SAMN05444955_1065</name>
</gene>
<keyword evidence="20" id="KW-1185">Reference proteome</keyword>
<dbReference type="GO" id="GO:0015930">
    <property type="term" value="F:glutamate synthase activity"/>
    <property type="evidence" value="ECO:0007669"/>
    <property type="project" value="InterPro"/>
</dbReference>
<feature type="region of interest" description="Disordered" evidence="17">
    <location>
        <begin position="1512"/>
        <end position="1534"/>
    </location>
</feature>
<dbReference type="InterPro" id="IPR029055">
    <property type="entry name" value="Ntn_hydrolases_N"/>
</dbReference>
<evidence type="ECO:0000256" key="1">
    <source>
        <dbReference type="ARBA" id="ARBA00001917"/>
    </source>
</evidence>
<dbReference type="GO" id="GO:0006537">
    <property type="term" value="P:glutamate biosynthetic process"/>
    <property type="evidence" value="ECO:0007669"/>
    <property type="project" value="UniProtKB-KW"/>
</dbReference>
<accession>A0A1H8DVU9</accession>
<keyword evidence="13" id="KW-0411">Iron-sulfur</keyword>
<dbReference type="Proteomes" id="UP000199695">
    <property type="component" value="Unassembled WGS sequence"/>
</dbReference>
<evidence type="ECO:0000256" key="8">
    <source>
        <dbReference type="ARBA" id="ARBA00022723"/>
    </source>
</evidence>
<evidence type="ECO:0000256" key="11">
    <source>
        <dbReference type="ARBA" id="ARBA00023002"/>
    </source>
</evidence>
<dbReference type="InterPro" id="IPR050711">
    <property type="entry name" value="ET-N_metabolism_enzyme"/>
</dbReference>
<evidence type="ECO:0000256" key="7">
    <source>
        <dbReference type="ARBA" id="ARBA00022643"/>
    </source>
</evidence>
<dbReference type="EMBL" id="FOCQ01000006">
    <property type="protein sequence ID" value="SEN11431.1"/>
    <property type="molecule type" value="Genomic_DNA"/>
</dbReference>
<dbReference type="GO" id="GO:0019676">
    <property type="term" value="P:ammonia assimilation cycle"/>
    <property type="evidence" value="ECO:0007669"/>
    <property type="project" value="TreeGrafter"/>
</dbReference>
<keyword evidence="6" id="KW-0285">Flavoprotein</keyword>
<keyword evidence="15" id="KW-0003">3Fe-4S</keyword>
<evidence type="ECO:0000256" key="9">
    <source>
        <dbReference type="ARBA" id="ARBA00022827"/>
    </source>
</evidence>
<dbReference type="InterPro" id="IPR017932">
    <property type="entry name" value="GATase_2_dom"/>
</dbReference>
<proteinExistence type="inferred from homology"/>
<dbReference type="InterPro" id="IPR036485">
    <property type="entry name" value="Glu_synth_asu_C_sf"/>
</dbReference>
<dbReference type="FunFam" id="3.20.20.70:FF:000031">
    <property type="entry name" value="Glutamate synthase 1 [NADH]"/>
    <property type="match status" value="1"/>
</dbReference>
<dbReference type="CDD" id="cd02808">
    <property type="entry name" value="GltS_FMN"/>
    <property type="match status" value="1"/>
</dbReference>
<sequence>MENKGLPGKQGLYDPAYEHDACGIGFIANIKGKKSHEIVEKGLEMLRRMEHRGGQGSDPETGDGAGIMVQIPHHFFEKGKEFETDLPSPGKYGVGMLFLPMDPVRRAAYEKQLEAIIEAEGQKLLGWRTVPTDPAKIGKAARASQPFIRQVFIAASDDVPDSLSFERKLYVIRKQMEQSAGDDLYIASMSSRTIVYKGLVTPEQLDAFYLDLQDPAFTSAFSLVHSRFSTNTFPTWERAHPNRYLIHNGEINTLRGNVNWMLAREQMFESAAFGDDLHKVLPVIDMEGSDSAILDNCFEFFVLSGRSLAHTAMMMIPEPWDRDGQMTDPKKAFYEYHSCLMEPWDGPTAISFTDGRQIGAILDRNGLRPARYYVTADDMIIFASEVGVIDVPAEKIVYKDRLRPGRMLLVDLEEGRIISDEEIKERMATQYPYRDWLNKHLLTLEELPDQEVRSELDGDTVFQLQKAFGYTYEELNKNLLPMVTEGKDPIGSMGNDTPLAVLSEKPQLLYNYFKQSFAQVTNPPIDAIREACVTSTMTVLGAEGNLLHPDARSCRRIRLATPVISDRECAKLRRNPYPEFKAKTLSILFPAEAGERHLQQALDDLFAAADQAIAEGYTLLILSDRGVNRDRAAIPALLAVSGLHHHLVRQGTRTKVSLIVESGEPRDVHQFSMLIGYGADAVNPYLAFATLREMIKENTLTGYSYEEAVQRFIRTATDGIVKVMSKMGISTIQSYRGAQIFEAVGIDSGVIERYFARTSSQIGGITLEVIAKETLMRHETAFHHHQYDEKTLPPGSELQWRRNGEYHAFNPQTIHTLQQACRKGDYHLYKKFSKMANDEQIAFLRSLFDFKTGRKPVPIEEVESVDSIVRRFKTGAMSYGALSQEAHEALAIAMNRLGGKSNSGEGGEDPGRYKPDENGDLRRSAIKQVASGRFGVSSHYLLNADEIQIKMAQGAKPGEGGQLPGNKVYPWIAEVRGSTPGVGLISPPPHHDIYSIEDLAQLIHDLKNANPKARISVKLVAKAGVGTIAAGVAKGLADVIVISGYEGGTGASPRTSIKHAGLPWELGLAETHQTLVLNQLRDRVVLETDGKMMTGRDVVMAALLGAEEYGFSTAPLVVLGCVMMRACHLDTCPVGVATQNPELRRKFMGDPEHVVHYMRFVAQEVREIMAQLGFRTMEEMIGRTDVLTVSERAKSHWKAKYLDLSALLYQPDVPDDVGRFYSRPQNHKLDESLDRREILKLCQPALDSKQPVEATLPISNVNRVVGTILGSEVTRRYGAEGLPEDTIRLHFKGSAGQSFGAFVPKGITLTLEGDANDYVGKGLSGGKIAVYPPKSSTFAPEENIIIGNVAFYGATAGEAYIRGMAGERFCVRNSGVTAVVEGVGDHGCEYMTGGRVVILGPVGKNFAAGMSGGIAYVLVEEIEKFVGLYNNEMVLLETLDDREEIEEVKRLVRNHVRYTGSRHAQRLLDHWDETVTKFVKVIPDDYKRMLELIGQMEESGLDRQQAVLAAFEKSREKRGGKTNQTEVPEPVLVQ</sequence>
<dbReference type="OrthoDB" id="9758182at2"/>
<evidence type="ECO:0000256" key="5">
    <source>
        <dbReference type="ARBA" id="ARBA00022605"/>
    </source>
</evidence>
<evidence type="ECO:0000313" key="19">
    <source>
        <dbReference type="EMBL" id="SEN11431.1"/>
    </source>
</evidence>
<dbReference type="CDD" id="cd00982">
    <property type="entry name" value="gltB_C"/>
    <property type="match status" value="1"/>
</dbReference>
<feature type="region of interest" description="Disordered" evidence="17">
    <location>
        <begin position="898"/>
        <end position="919"/>
    </location>
</feature>
<dbReference type="Pfam" id="PF00310">
    <property type="entry name" value="GATase_2"/>
    <property type="match status" value="1"/>
</dbReference>
<dbReference type="FunFam" id="3.20.20.70:FF:000053">
    <property type="entry name" value="Glutamate synthase large subunit"/>
    <property type="match status" value="1"/>
</dbReference>
<evidence type="ECO:0000256" key="6">
    <source>
        <dbReference type="ARBA" id="ARBA00022630"/>
    </source>
</evidence>
<dbReference type="InterPro" id="IPR002489">
    <property type="entry name" value="Glu_synth_asu_C"/>
</dbReference>
<feature type="compositionally biased region" description="Basic and acidic residues" evidence="17">
    <location>
        <begin position="909"/>
        <end position="919"/>
    </location>
</feature>
<comment type="similarity">
    <text evidence="4">Belongs to the glutamate synthase family.</text>
</comment>
<dbReference type="PANTHER" id="PTHR11938:SF133">
    <property type="entry name" value="GLUTAMATE SYNTHASE (NADH)"/>
    <property type="match status" value="1"/>
</dbReference>
<dbReference type="Gene3D" id="3.60.20.10">
    <property type="entry name" value="Glutamine Phosphoribosylpyrophosphate, subunit 1, domain 1"/>
    <property type="match status" value="1"/>
</dbReference>
<dbReference type="SUPFAM" id="SSF69336">
    <property type="entry name" value="Alpha subunit of glutamate synthase, C-terminal domain"/>
    <property type="match status" value="1"/>
</dbReference>
<dbReference type="SUPFAM" id="SSF51395">
    <property type="entry name" value="FMN-linked oxidoreductases"/>
    <property type="match status" value="1"/>
</dbReference>
<dbReference type="Gene3D" id="2.160.20.60">
    <property type="entry name" value="Glutamate synthase, alpha subunit, C-terminal domain"/>
    <property type="match status" value="1"/>
</dbReference>
<dbReference type="SUPFAM" id="SSF56235">
    <property type="entry name" value="N-terminal nucleophile aminohydrolases (Ntn hydrolases)"/>
    <property type="match status" value="1"/>
</dbReference>
<keyword evidence="10" id="KW-0315">Glutamine amidotransferase</keyword>
<evidence type="ECO:0000256" key="12">
    <source>
        <dbReference type="ARBA" id="ARBA00023004"/>
    </source>
</evidence>
<dbReference type="Pfam" id="PF01493">
    <property type="entry name" value="GXGXG"/>
    <property type="match status" value="1"/>
</dbReference>
<keyword evidence="11" id="KW-0560">Oxidoreductase</keyword>
<reference evidence="19 20" key="1">
    <citation type="submission" date="2016-10" db="EMBL/GenBank/DDBJ databases">
        <authorList>
            <person name="de Groot N.N."/>
        </authorList>
    </citation>
    <scope>NUCLEOTIDE SEQUENCE [LARGE SCALE GENOMIC DNA]</scope>
    <source>
        <strain evidence="19 20">DSM 46701</strain>
    </source>
</reference>
<keyword evidence="8" id="KW-0479">Metal-binding</keyword>
<dbReference type="PANTHER" id="PTHR11938">
    <property type="entry name" value="FAD NADPH DEHYDROGENASE/OXIDOREDUCTASE"/>
    <property type="match status" value="1"/>
</dbReference>
<dbReference type="InterPro" id="IPR002932">
    <property type="entry name" value="Glu_synthdom"/>
</dbReference>
<evidence type="ECO:0000256" key="10">
    <source>
        <dbReference type="ARBA" id="ARBA00022962"/>
    </source>
</evidence>
<dbReference type="CDD" id="cd00713">
    <property type="entry name" value="GltS"/>
    <property type="match status" value="1"/>
</dbReference>
<evidence type="ECO:0000256" key="13">
    <source>
        <dbReference type="ARBA" id="ARBA00023014"/>
    </source>
</evidence>
<dbReference type="Gene3D" id="3.20.20.70">
    <property type="entry name" value="Aldolase class I"/>
    <property type="match status" value="2"/>
</dbReference>
<dbReference type="FunFam" id="2.160.20.60:FF:000001">
    <property type="entry name" value="Glutamate synthase, large subunit"/>
    <property type="match status" value="1"/>
</dbReference>
<keyword evidence="7" id="KW-0288">FMN</keyword>
<dbReference type="PROSITE" id="PS51278">
    <property type="entry name" value="GATASE_TYPE_2"/>
    <property type="match status" value="1"/>
</dbReference>
<keyword evidence="5" id="KW-0028">Amino-acid biosynthesis</keyword>
<comment type="cofactor">
    <cofactor evidence="3">
        <name>FAD</name>
        <dbReference type="ChEBI" id="CHEBI:57692"/>
    </cofactor>
</comment>
<dbReference type="InterPro" id="IPR006982">
    <property type="entry name" value="Glu_synth_centr_N"/>
</dbReference>
<organism evidence="19 20">
    <name type="scientific">Lihuaxuella thermophila</name>
    <dbReference type="NCBI Taxonomy" id="1173111"/>
    <lineage>
        <taxon>Bacteria</taxon>
        <taxon>Bacillati</taxon>
        <taxon>Bacillota</taxon>
        <taxon>Bacilli</taxon>
        <taxon>Bacillales</taxon>
        <taxon>Thermoactinomycetaceae</taxon>
        <taxon>Lihuaxuella</taxon>
    </lineage>
</organism>
<evidence type="ECO:0000256" key="17">
    <source>
        <dbReference type="SAM" id="MobiDB-lite"/>
    </source>
</evidence>
<dbReference type="NCBIfam" id="NF008730">
    <property type="entry name" value="PRK11750.1"/>
    <property type="match status" value="1"/>
</dbReference>
<evidence type="ECO:0000256" key="2">
    <source>
        <dbReference type="ARBA" id="ARBA00001927"/>
    </source>
</evidence>
<keyword evidence="9" id="KW-0274">FAD</keyword>
<name>A0A1H8DVU9_9BACL</name>
<evidence type="ECO:0000256" key="4">
    <source>
        <dbReference type="ARBA" id="ARBA00009716"/>
    </source>
</evidence>
<dbReference type="Pfam" id="PF04898">
    <property type="entry name" value="Glu_syn_central"/>
    <property type="match status" value="1"/>
</dbReference>
<dbReference type="GO" id="GO:0051538">
    <property type="term" value="F:3 iron, 4 sulfur cluster binding"/>
    <property type="evidence" value="ECO:0007669"/>
    <property type="project" value="UniProtKB-KW"/>
</dbReference>
<comment type="cofactor">
    <cofactor evidence="1">
        <name>FMN</name>
        <dbReference type="ChEBI" id="CHEBI:58210"/>
    </cofactor>
</comment>
<dbReference type="STRING" id="1173111.SAMN05444955_1065"/>
<evidence type="ECO:0000256" key="16">
    <source>
        <dbReference type="ARBA" id="ARBA00029440"/>
    </source>
</evidence>